<dbReference type="RefSeq" id="WP_091025629.1">
    <property type="nucleotide sequence ID" value="NZ_BKAE01000018.1"/>
</dbReference>
<dbReference type="Proteomes" id="UP000199004">
    <property type="component" value="Unassembled WGS sequence"/>
</dbReference>
<name>A0A1H0FDV3_9ACTN</name>
<dbReference type="PANTHER" id="PTHR43233">
    <property type="entry name" value="FAMILY N-ACETYLTRANSFERASE, PUTATIVE (AFU_ORTHOLOGUE AFUA_6G03350)-RELATED"/>
    <property type="match status" value="1"/>
</dbReference>
<accession>A0A1H0FDV3</accession>
<dbReference type="Pfam" id="PF00583">
    <property type="entry name" value="Acetyltransf_1"/>
    <property type="match status" value="1"/>
</dbReference>
<dbReference type="EMBL" id="FNIC01000005">
    <property type="protein sequence ID" value="SDN92835.1"/>
    <property type="molecule type" value="Genomic_DNA"/>
</dbReference>
<dbReference type="InterPro" id="IPR053144">
    <property type="entry name" value="Acetyltransferase_Butenolide"/>
</dbReference>
<dbReference type="PANTHER" id="PTHR43233:SF1">
    <property type="entry name" value="FAMILY N-ACETYLTRANSFERASE, PUTATIVE (AFU_ORTHOLOGUE AFUA_6G03350)-RELATED"/>
    <property type="match status" value="1"/>
</dbReference>
<dbReference type="Gene3D" id="3.40.630.30">
    <property type="match status" value="1"/>
</dbReference>
<gene>
    <name evidence="2" type="ORF">SAMN05192576_3007</name>
</gene>
<dbReference type="GO" id="GO:0016747">
    <property type="term" value="F:acyltransferase activity, transferring groups other than amino-acyl groups"/>
    <property type="evidence" value="ECO:0007669"/>
    <property type="project" value="InterPro"/>
</dbReference>
<sequence>MTVEVSTDVDRLDAELVHRWLSEDAYWALGRPRDVMDRAIAASLNFGAYADGRQVGYARVVTDGALFAWLCDVYVDPTARGQGVGKALVAAVDAALTDFGVRRTLLATEDAHSLYAPFGFVPLPDQHRWLIRTAAP</sequence>
<dbReference type="OrthoDB" id="3216107at2"/>
<proteinExistence type="predicted"/>
<protein>
    <submittedName>
        <fullName evidence="2">Acetyltransferase (GNAT) domain-containing protein</fullName>
    </submittedName>
</protein>
<keyword evidence="3" id="KW-1185">Reference proteome</keyword>
<dbReference type="PROSITE" id="PS51186">
    <property type="entry name" value="GNAT"/>
    <property type="match status" value="1"/>
</dbReference>
<dbReference type="CDD" id="cd04301">
    <property type="entry name" value="NAT_SF"/>
    <property type="match status" value="1"/>
</dbReference>
<dbReference type="InterPro" id="IPR000182">
    <property type="entry name" value="GNAT_dom"/>
</dbReference>
<keyword evidence="2" id="KW-0808">Transferase</keyword>
<dbReference type="SUPFAM" id="SSF55729">
    <property type="entry name" value="Acyl-CoA N-acyltransferases (Nat)"/>
    <property type="match status" value="1"/>
</dbReference>
<reference evidence="2 3" key="1">
    <citation type="submission" date="2016-10" db="EMBL/GenBank/DDBJ databases">
        <authorList>
            <person name="de Groot N.N."/>
        </authorList>
    </citation>
    <scope>NUCLEOTIDE SEQUENCE [LARGE SCALE GENOMIC DNA]</scope>
    <source>
        <strain evidence="2 3">CGMCC 1.11147</strain>
    </source>
</reference>
<evidence type="ECO:0000313" key="3">
    <source>
        <dbReference type="Proteomes" id="UP000199004"/>
    </source>
</evidence>
<evidence type="ECO:0000259" key="1">
    <source>
        <dbReference type="PROSITE" id="PS51186"/>
    </source>
</evidence>
<dbReference type="AlphaFoldDB" id="A0A1H0FDV3"/>
<dbReference type="InterPro" id="IPR016181">
    <property type="entry name" value="Acyl_CoA_acyltransferase"/>
</dbReference>
<dbReference type="STRING" id="1005944.SAMN05192576_3007"/>
<evidence type="ECO:0000313" key="2">
    <source>
        <dbReference type="EMBL" id="SDN92835.1"/>
    </source>
</evidence>
<organism evidence="2 3">
    <name type="scientific">Nocardioides szechwanensis</name>
    <dbReference type="NCBI Taxonomy" id="1005944"/>
    <lineage>
        <taxon>Bacteria</taxon>
        <taxon>Bacillati</taxon>
        <taxon>Actinomycetota</taxon>
        <taxon>Actinomycetes</taxon>
        <taxon>Propionibacteriales</taxon>
        <taxon>Nocardioidaceae</taxon>
        <taxon>Nocardioides</taxon>
    </lineage>
</organism>
<feature type="domain" description="N-acetyltransferase" evidence="1">
    <location>
        <begin position="1"/>
        <end position="136"/>
    </location>
</feature>